<evidence type="ECO:0000256" key="1">
    <source>
        <dbReference type="SAM" id="MobiDB-lite"/>
    </source>
</evidence>
<dbReference type="PANTHER" id="PTHR40076:SF1">
    <property type="entry name" value="MEMBRANE PROTEIN"/>
    <property type="match status" value="1"/>
</dbReference>
<feature type="compositionally biased region" description="Low complexity" evidence="1">
    <location>
        <begin position="220"/>
        <end position="244"/>
    </location>
</feature>
<evidence type="ECO:0000256" key="2">
    <source>
        <dbReference type="SAM" id="Phobius"/>
    </source>
</evidence>
<dbReference type="PROSITE" id="PS51257">
    <property type="entry name" value="PROKAR_LIPOPROTEIN"/>
    <property type="match status" value="1"/>
</dbReference>
<name>A0A9D1VU58_9FIRM</name>
<keyword evidence="2" id="KW-1133">Transmembrane helix</keyword>
<feature type="transmembrane region" description="Helical" evidence="2">
    <location>
        <begin position="21"/>
        <end position="43"/>
    </location>
</feature>
<feature type="region of interest" description="Disordered" evidence="1">
    <location>
        <begin position="200"/>
        <end position="265"/>
    </location>
</feature>
<comment type="caution">
    <text evidence="3">The sequence shown here is derived from an EMBL/GenBank/DDBJ whole genome shotgun (WGS) entry which is preliminary data.</text>
</comment>
<sequence length="265" mass="28891">MLARDFRHAAWEHLRGNWGTMALCTLILSLIMGACGAMTIFVVGGLAGILLGGAMLLGFATLTLTTARGVAPRLEQLFDGFRNFTSALVLNILIWIFVLLWSILFIIPGIVMSYAYSMSWFILADNPDMPATEARKRSIAMMRGNKWRLFCLDFSFIGWMLLCVLTLGILTFWIMPYVQTARAEFYQDLLAREYAARTAMNGQPPQDAAPEQDTAAEQYAAPEQDTAPAAAEQDAPAQIEAPAAGPTDGTGPEPDDKADGTDGAQ</sequence>
<evidence type="ECO:0000313" key="4">
    <source>
        <dbReference type="Proteomes" id="UP000824249"/>
    </source>
</evidence>
<keyword evidence="2" id="KW-0472">Membrane</keyword>
<dbReference type="EMBL" id="DXFD01000076">
    <property type="protein sequence ID" value="HIX47001.1"/>
    <property type="molecule type" value="Genomic_DNA"/>
</dbReference>
<feature type="transmembrane region" description="Helical" evidence="2">
    <location>
        <begin position="49"/>
        <end position="67"/>
    </location>
</feature>
<dbReference type="AlphaFoldDB" id="A0A9D1VU58"/>
<feature type="transmembrane region" description="Helical" evidence="2">
    <location>
        <begin position="88"/>
        <end position="116"/>
    </location>
</feature>
<proteinExistence type="predicted"/>
<accession>A0A9D1VU58</accession>
<feature type="transmembrane region" description="Helical" evidence="2">
    <location>
        <begin position="156"/>
        <end position="175"/>
    </location>
</feature>
<dbReference type="InterPro" id="IPR010380">
    <property type="entry name" value="DUF975"/>
</dbReference>
<reference evidence="3" key="1">
    <citation type="journal article" date="2021" name="PeerJ">
        <title>Extensive microbial diversity within the chicken gut microbiome revealed by metagenomics and culture.</title>
        <authorList>
            <person name="Gilroy R."/>
            <person name="Ravi A."/>
            <person name="Getino M."/>
            <person name="Pursley I."/>
            <person name="Horton D.L."/>
            <person name="Alikhan N.F."/>
            <person name="Baker D."/>
            <person name="Gharbi K."/>
            <person name="Hall N."/>
            <person name="Watson M."/>
            <person name="Adriaenssens E.M."/>
            <person name="Foster-Nyarko E."/>
            <person name="Jarju S."/>
            <person name="Secka A."/>
            <person name="Antonio M."/>
            <person name="Oren A."/>
            <person name="Chaudhuri R.R."/>
            <person name="La Ragione R."/>
            <person name="Hildebrand F."/>
            <person name="Pallen M.J."/>
        </authorList>
    </citation>
    <scope>NUCLEOTIDE SEQUENCE</scope>
    <source>
        <strain evidence="3">26628</strain>
    </source>
</reference>
<gene>
    <name evidence="3" type="ORF">H9737_04850</name>
</gene>
<keyword evidence="2" id="KW-0812">Transmembrane</keyword>
<dbReference type="Proteomes" id="UP000824249">
    <property type="component" value="Unassembled WGS sequence"/>
</dbReference>
<reference evidence="3" key="2">
    <citation type="submission" date="2021-04" db="EMBL/GenBank/DDBJ databases">
        <authorList>
            <person name="Gilroy R."/>
        </authorList>
    </citation>
    <scope>NUCLEOTIDE SEQUENCE</scope>
    <source>
        <strain evidence="3">26628</strain>
    </source>
</reference>
<protein>
    <submittedName>
        <fullName evidence="3">DUF975 family protein</fullName>
    </submittedName>
</protein>
<feature type="compositionally biased region" description="Basic and acidic residues" evidence="1">
    <location>
        <begin position="254"/>
        <end position="265"/>
    </location>
</feature>
<dbReference type="Pfam" id="PF06161">
    <property type="entry name" value="DUF975"/>
    <property type="match status" value="1"/>
</dbReference>
<evidence type="ECO:0000313" key="3">
    <source>
        <dbReference type="EMBL" id="HIX47001.1"/>
    </source>
</evidence>
<organism evidence="3 4">
    <name type="scientific">Candidatus Borkfalkia faecigallinarum</name>
    <dbReference type="NCBI Taxonomy" id="2838509"/>
    <lineage>
        <taxon>Bacteria</taxon>
        <taxon>Bacillati</taxon>
        <taxon>Bacillota</taxon>
        <taxon>Clostridia</taxon>
        <taxon>Christensenellales</taxon>
        <taxon>Christensenellaceae</taxon>
        <taxon>Candidatus Borkfalkia</taxon>
    </lineage>
</organism>
<dbReference type="PANTHER" id="PTHR40076">
    <property type="entry name" value="MEMBRANE PROTEIN-RELATED"/>
    <property type="match status" value="1"/>
</dbReference>